<feature type="region of interest" description="Disordered" evidence="1">
    <location>
        <begin position="1"/>
        <end position="23"/>
    </location>
</feature>
<feature type="compositionally biased region" description="Gly residues" evidence="1">
    <location>
        <begin position="1"/>
        <end position="13"/>
    </location>
</feature>
<comment type="caution">
    <text evidence="2">The sequence shown here is derived from an EMBL/GenBank/DDBJ whole genome shotgun (WGS) entry which is preliminary data.</text>
</comment>
<gene>
    <name evidence="2" type="ORF">BYL167_LOCUS43524</name>
    <name evidence="3" type="ORF">BYL167_LOCUS46001</name>
</gene>
<feature type="non-terminal residue" evidence="2">
    <location>
        <position position="23"/>
    </location>
</feature>
<evidence type="ECO:0000313" key="2">
    <source>
        <dbReference type="EMBL" id="CAF4686035.1"/>
    </source>
</evidence>
<feature type="non-terminal residue" evidence="2">
    <location>
        <position position="1"/>
    </location>
</feature>
<accession>A0A8S3A3D9</accession>
<sequence length="23" mass="2191">YANGRGGGGGGGAPRNHVIPTEP</sequence>
<organism evidence="2 4">
    <name type="scientific">Rotaria magnacalcarata</name>
    <dbReference type="NCBI Taxonomy" id="392030"/>
    <lineage>
        <taxon>Eukaryota</taxon>
        <taxon>Metazoa</taxon>
        <taxon>Spiralia</taxon>
        <taxon>Gnathifera</taxon>
        <taxon>Rotifera</taxon>
        <taxon>Eurotatoria</taxon>
        <taxon>Bdelloidea</taxon>
        <taxon>Philodinida</taxon>
        <taxon>Philodinidae</taxon>
        <taxon>Rotaria</taxon>
    </lineage>
</organism>
<dbReference type="EMBL" id="CAJOBH010115989">
    <property type="protein sequence ID" value="CAF4686035.1"/>
    <property type="molecule type" value="Genomic_DNA"/>
</dbReference>
<dbReference type="AlphaFoldDB" id="A0A8S3A3D9"/>
<dbReference type="Proteomes" id="UP000681967">
    <property type="component" value="Unassembled WGS sequence"/>
</dbReference>
<evidence type="ECO:0000313" key="3">
    <source>
        <dbReference type="EMBL" id="CAF4748665.1"/>
    </source>
</evidence>
<proteinExistence type="predicted"/>
<evidence type="ECO:0000256" key="1">
    <source>
        <dbReference type="SAM" id="MobiDB-lite"/>
    </source>
</evidence>
<evidence type="ECO:0000313" key="4">
    <source>
        <dbReference type="Proteomes" id="UP000681967"/>
    </source>
</evidence>
<dbReference type="EMBL" id="CAJOBH010129111">
    <property type="protein sequence ID" value="CAF4748665.1"/>
    <property type="molecule type" value="Genomic_DNA"/>
</dbReference>
<reference evidence="2" key="1">
    <citation type="submission" date="2021-02" db="EMBL/GenBank/DDBJ databases">
        <authorList>
            <person name="Nowell W R."/>
        </authorList>
    </citation>
    <scope>NUCLEOTIDE SEQUENCE</scope>
</reference>
<name>A0A8S3A3D9_9BILA</name>
<protein>
    <submittedName>
        <fullName evidence="2">Uncharacterized protein</fullName>
    </submittedName>
</protein>